<dbReference type="PROSITE" id="PS50060">
    <property type="entry name" value="MAM_2"/>
    <property type="match status" value="2"/>
</dbReference>
<dbReference type="SMART" id="SM00308">
    <property type="entry name" value="LH2"/>
    <property type="match status" value="1"/>
</dbReference>
<dbReference type="SUPFAM" id="SSF49899">
    <property type="entry name" value="Concanavalin A-like lectins/glucanases"/>
    <property type="match status" value="2"/>
</dbReference>
<reference evidence="15 16" key="1">
    <citation type="journal article" date="2023" name="Sci. Data">
        <title>Genome assembly of the Korean intertidal mud-creeper Batillaria attramentaria.</title>
        <authorList>
            <person name="Patra A.K."/>
            <person name="Ho P.T."/>
            <person name="Jun S."/>
            <person name="Lee S.J."/>
            <person name="Kim Y."/>
            <person name="Won Y.J."/>
        </authorList>
    </citation>
    <scope>NUCLEOTIDE SEQUENCE [LARGE SCALE GENOMIC DNA]</scope>
    <source>
        <strain evidence="15">Wonlab-2016</strain>
    </source>
</reference>
<dbReference type="Proteomes" id="UP001519460">
    <property type="component" value="Unassembled WGS sequence"/>
</dbReference>
<dbReference type="InterPro" id="IPR013122">
    <property type="entry name" value="PKD1_2_channel"/>
</dbReference>
<accession>A0ABD0LTT9</accession>
<feature type="transmembrane region" description="Helical" evidence="11">
    <location>
        <begin position="1711"/>
        <end position="1735"/>
    </location>
</feature>
<dbReference type="InterPro" id="IPR036392">
    <property type="entry name" value="PLAT/LH2_dom_sf"/>
</dbReference>
<proteinExistence type="inferred from homology"/>
<dbReference type="InterPro" id="IPR013320">
    <property type="entry name" value="ConA-like_dom_sf"/>
</dbReference>
<comment type="caution">
    <text evidence="15">The sequence shown here is derived from an EMBL/GenBank/DDBJ whole genome shotgun (WGS) entry which is preliminary data.</text>
</comment>
<keyword evidence="7" id="KW-0325">Glycoprotein</keyword>
<gene>
    <name evidence="15" type="ORF">BaRGS_00006372</name>
</gene>
<dbReference type="InterPro" id="IPR046791">
    <property type="entry name" value="Polycystin_dom"/>
</dbReference>
<feature type="transmembrane region" description="Helical" evidence="11">
    <location>
        <begin position="2105"/>
        <end position="2128"/>
    </location>
</feature>
<feature type="transmembrane region" description="Helical" evidence="11">
    <location>
        <begin position="1847"/>
        <end position="1865"/>
    </location>
</feature>
<comment type="similarity">
    <text evidence="2">Belongs to the polycystin family.</text>
</comment>
<evidence type="ECO:0000256" key="1">
    <source>
        <dbReference type="ARBA" id="ARBA00004141"/>
    </source>
</evidence>
<dbReference type="PRINTS" id="PR01433">
    <property type="entry name" value="POLYCYSTIN2"/>
</dbReference>
<feature type="domain" description="MAM" evidence="13">
    <location>
        <begin position="179"/>
        <end position="320"/>
    </location>
</feature>
<dbReference type="InterPro" id="IPR001024">
    <property type="entry name" value="PLAT/LH2_dom"/>
</dbReference>
<protein>
    <submittedName>
        <fullName evidence="15">Uncharacterized protein</fullName>
    </submittedName>
</protein>
<feature type="region of interest" description="Disordered" evidence="10">
    <location>
        <begin position="1803"/>
        <end position="1829"/>
    </location>
</feature>
<dbReference type="Gene3D" id="2.60.120.200">
    <property type="match status" value="2"/>
</dbReference>
<dbReference type="InterPro" id="IPR000998">
    <property type="entry name" value="MAM_dom"/>
</dbReference>
<feature type="signal peptide" evidence="12">
    <location>
        <begin position="1"/>
        <end position="29"/>
    </location>
</feature>
<dbReference type="PANTHER" id="PTHR10877:SF150">
    <property type="entry name" value="REJ DOMAIN-CONTAINING PROTEIN"/>
    <property type="match status" value="1"/>
</dbReference>
<feature type="non-terminal residue" evidence="15">
    <location>
        <position position="1"/>
    </location>
</feature>
<dbReference type="Gene3D" id="2.60.60.20">
    <property type="entry name" value="PLAT/LH2 domain"/>
    <property type="match status" value="1"/>
</dbReference>
<evidence type="ECO:0000256" key="9">
    <source>
        <dbReference type="PROSITE-ProRule" id="PRU00152"/>
    </source>
</evidence>
<dbReference type="InterPro" id="IPR002859">
    <property type="entry name" value="PKD/REJ-like"/>
</dbReference>
<evidence type="ECO:0000256" key="6">
    <source>
        <dbReference type="ARBA" id="ARBA00023136"/>
    </source>
</evidence>
<dbReference type="SUPFAM" id="SSF49723">
    <property type="entry name" value="Lipase/lipooxygenase domain (PLAT/LH2 domain)"/>
    <property type="match status" value="1"/>
</dbReference>
<evidence type="ECO:0000313" key="15">
    <source>
        <dbReference type="EMBL" id="KAK7502419.1"/>
    </source>
</evidence>
<feature type="transmembrane region" description="Helical" evidence="11">
    <location>
        <begin position="2140"/>
        <end position="2162"/>
    </location>
</feature>
<dbReference type="PANTHER" id="PTHR10877">
    <property type="entry name" value="POLYCYSTIN FAMILY MEMBER"/>
    <property type="match status" value="1"/>
</dbReference>
<dbReference type="FunFam" id="2.60.60.20:FF:000022">
    <property type="entry name" value="Uncharacterized protein"/>
    <property type="match status" value="1"/>
</dbReference>
<evidence type="ECO:0000256" key="3">
    <source>
        <dbReference type="ARBA" id="ARBA00022692"/>
    </source>
</evidence>
<keyword evidence="6 11" id="KW-0472">Membrane</keyword>
<dbReference type="CDD" id="cd06263">
    <property type="entry name" value="MAM"/>
    <property type="match status" value="2"/>
</dbReference>
<feature type="domain" description="MAM" evidence="13">
    <location>
        <begin position="32"/>
        <end position="178"/>
    </location>
</feature>
<keyword evidence="5 11" id="KW-1133">Transmembrane helix</keyword>
<evidence type="ECO:0000256" key="2">
    <source>
        <dbReference type="ARBA" id="ARBA00007200"/>
    </source>
</evidence>
<evidence type="ECO:0000256" key="7">
    <source>
        <dbReference type="ARBA" id="ARBA00023180"/>
    </source>
</evidence>
<evidence type="ECO:0000256" key="12">
    <source>
        <dbReference type="SAM" id="SignalP"/>
    </source>
</evidence>
<feature type="disulfide bond" evidence="8">
    <location>
        <begin position="1954"/>
        <end position="1967"/>
    </location>
</feature>
<dbReference type="PROSITE" id="PS50095">
    <property type="entry name" value="PLAT"/>
    <property type="match status" value="1"/>
</dbReference>
<feature type="transmembrane region" description="Helical" evidence="11">
    <location>
        <begin position="1615"/>
        <end position="1636"/>
    </location>
</feature>
<evidence type="ECO:0000259" key="13">
    <source>
        <dbReference type="PROSITE" id="PS50060"/>
    </source>
</evidence>
<dbReference type="GO" id="GO:0016020">
    <property type="term" value="C:membrane"/>
    <property type="evidence" value="ECO:0007669"/>
    <property type="project" value="UniProtKB-SubCell"/>
</dbReference>
<evidence type="ECO:0000256" key="4">
    <source>
        <dbReference type="ARBA" id="ARBA00022729"/>
    </source>
</evidence>
<feature type="chain" id="PRO_5044821044" evidence="12">
    <location>
        <begin position="30"/>
        <end position="2295"/>
    </location>
</feature>
<dbReference type="InterPro" id="IPR003915">
    <property type="entry name" value="PKD_2"/>
</dbReference>
<feature type="transmembrane region" description="Helical" evidence="11">
    <location>
        <begin position="2194"/>
        <end position="2214"/>
    </location>
</feature>
<evidence type="ECO:0000256" key="10">
    <source>
        <dbReference type="SAM" id="MobiDB-lite"/>
    </source>
</evidence>
<feature type="domain" description="PLAT" evidence="14">
    <location>
        <begin position="1453"/>
        <end position="1572"/>
    </location>
</feature>
<feature type="transmembrane region" description="Helical" evidence="11">
    <location>
        <begin position="1747"/>
        <end position="1773"/>
    </location>
</feature>
<dbReference type="Pfam" id="PF20519">
    <property type="entry name" value="Polycystin_dom"/>
    <property type="match status" value="1"/>
</dbReference>
<evidence type="ECO:0000313" key="16">
    <source>
        <dbReference type="Proteomes" id="UP001519460"/>
    </source>
</evidence>
<dbReference type="Pfam" id="PF08016">
    <property type="entry name" value="PKD_channel"/>
    <property type="match status" value="1"/>
</dbReference>
<dbReference type="Pfam" id="PF01477">
    <property type="entry name" value="PLAT"/>
    <property type="match status" value="1"/>
</dbReference>
<keyword evidence="3 11" id="KW-0812">Transmembrane</keyword>
<evidence type="ECO:0000256" key="11">
    <source>
        <dbReference type="SAM" id="Phobius"/>
    </source>
</evidence>
<sequence>PSGARALNMAAVHAFVIFFLWSTVDVVAPTEFNCTFDAGYCGWIEGTLGWIGTLQRGNNRTIAGTGPSADHTSGSGYYVYLDTSTRNGGYLESPDISSGTHCMTFWYHMYGPHVGRLEIYDGDGSIWRMTGDQGDNWLWANVTLDTQTWVDFYFYPGNGALGVIAIDDVSLADGSCTDFDCTFDAGYCGWSNYGKLQRGNKRTVNGTGPSADHTSESGYFVYNTGEFGYLRSPDIDNPSGTHCMTFWYHMYGPHVGRLEIFSGGWTIWSMTGDQGDNWLWANVTLDTQTTWVYFEFYPGNGSLGVIAIDDVSLANGSCTGIVDAEYADFQNPDVIKCFWPEVPWCKECREGLADKGLLFFIGTPISFKVTTQNKAAADHYEFRAVHSDEGKLTEVNLTPTTNPFTVNKLSKAGLWNITITAVNPMFQATISSSVTMVEHFEITHNEKKMEPNIAKTFEVLFKVQGLQTCLTIDFGDNSSVEVYADNSSYCGQQAAYAGFTLDGALTGLKEVNHVYQQDGYYEVTAIARSLYNIVTKHLHLNINSHGGYVPKVTIENAAHLFHEPRVWKREDIIKFRAIPSFECERSDNTKTWVVHEIDVNWGNVTAPVNLTGKNVYNGELRLDPWTLDLKLYRVSFKVTLTGYGDKFRLTGSDYSYFQVVQSALVGIMINGGTTEVVQGVGVPLHLTPLSFSFDASVLNNDPRASFYEQHSSLTQGYTYSFTAILQKDSRSTMASLHVVVLDGLPPKLTLECAGGSVCHQLPNGKLAVLKSARLGLRAKCIENCGAQTGSYSWNISLCDTGGWWPLQHEDMVTNARTLGYESQSSEMAVYPSLFEAFASTTHYRVECAMTVIDTNGKRQDGWAAIHFQLNTPPRGGNCTIEPKEMVATMKKLFRIQSYHDNTSVPLQITWVMTSKSDVDINVTIGRGPKHLDYYNSVLVIVRDTMGASTTYKIGAVRVTPSLEDTHEWEKALKKMSAEGDVISLTELVAVIANSLNQDKLDGGPNYAGGEDTATQSSLTDQEALELREQALEAFTTMPLNDVMSMDQILSTMMEILRIPDEITNRAQMTVMNILSKMAEKLEDVEQLTSEERMKNLKYMIATAGSCLASTQLFESGREIMGRIVSSFRNNSIIGESQQFNTNHQNARLTLMKAEHILRKSITLDGSNVSAEFPADVFSEGENDTLVLEPLATVVRVADHAAVLGKECSSVGHVMTRFRDLSVSGFLKTPGTIELQLIENVNTPLRYTPGAKHLATNTSFVTVNIQWDDSGQQVTLANPLKVWIPRGERQTRPESMRVDANTSPWKTFMIHRTEVRMSGSSLHVTLCVETADVGLAVLVSLGDPPNHLTGHYPKQPACSNVMLDNEQLADYLGPAYVGVRQLLPNETDLDLLDCTQLPAYWGNGTPDTLFTTNYSIKIFTSGCYVWSEERKDWSSEGLRVGLAPLEDNNPRHKYFYKINVTTGMRRKAGTKSKVFFKLIGEEEDSDIRQFTDSKRDIFQRSSTDGFLMATPGPLGHLQCVHIWHDNSGGGDWASWYLDHMTIQDIQTGERWMFIANTWLAVEKGNGKVNRIIHSATRQEMAEFFQGVKLRSRQNLKDEHLWYSVISRPPQSRFTRVQRVCCCLCVLLTTMLANAMFYKTDDDARVVNEAFVLQVGPFTLSPQQVFIGRSAGQPWSETDCEANMEPVADVSQSASPGLVLAKDGKKKTWSLPWWCRVVAWILWAVTCLVSAAFVTFYGIQFEDATCREWITSLLISFFTSVFVLQPIKIFLLAVLQVLILKKTDDEFDDLEVEPTRFAGDELPLHTDTKQSCGSAATESHNTPKRKPLKGSALRAARERRLKEIQKWRVLRDVITHVIFLAILLYLAHRDRTQNMFLYKDTLHRVFIKNNQADFDKVSNTREFWEWTRSGLVNGVRAGPYYNHLPPFLLRGFVNDKVSKILGYATMRQVRVKPGECNVLEMMTEIVKECNTAYSVFDQEEDDFDIGWKQRTVNSTVNSTAEWYNYMSADELGSYPYWGQLAVYGGGGYVVRLQGSRSDLLDLMARLETEMWVDRYTRAVFIEFTTYNAQVNLFSIARILAEFHPTGGIVPSYRFEPAKLLPYGASVYYTHLTLEILLCCFILFLTIRLMARLTKQRMAFLRGFWNIIELCIITMSWSAVVVYFFRLFEMQKRTAEVKETQGLGYVSFQYVAYWHEVLGYLVGWAVFFATVKFLKLLRFNRRISLFAATLKECSGALLNFSLVFWVVFLSFDMLFFLIYMTIDDRYSSFMGSAVANTLMIMGKFTTYDMMMADPLLTT</sequence>
<evidence type="ECO:0000256" key="8">
    <source>
        <dbReference type="PIRSR" id="PIRSR603915-2"/>
    </source>
</evidence>
<dbReference type="EMBL" id="JACVVK020000026">
    <property type="protein sequence ID" value="KAK7502419.1"/>
    <property type="molecule type" value="Genomic_DNA"/>
</dbReference>
<name>A0ABD0LTT9_9CAEN</name>
<comment type="subcellular location">
    <subcellularLocation>
        <location evidence="1">Membrane</location>
        <topology evidence="1">Multi-pass membrane protein</topology>
    </subcellularLocation>
</comment>
<keyword evidence="16" id="KW-1185">Reference proteome</keyword>
<feature type="non-terminal residue" evidence="15">
    <location>
        <position position="2295"/>
    </location>
</feature>
<feature type="transmembrane region" description="Helical" evidence="11">
    <location>
        <begin position="2234"/>
        <end position="2257"/>
    </location>
</feature>
<keyword evidence="4 12" id="KW-0732">Signal</keyword>
<dbReference type="Pfam" id="PF02010">
    <property type="entry name" value="REJ"/>
    <property type="match status" value="1"/>
</dbReference>
<dbReference type="SMART" id="SM00137">
    <property type="entry name" value="MAM"/>
    <property type="match status" value="2"/>
</dbReference>
<feature type="compositionally biased region" description="Polar residues" evidence="10">
    <location>
        <begin position="1807"/>
        <end position="1818"/>
    </location>
</feature>
<dbReference type="Pfam" id="PF00629">
    <property type="entry name" value="MAM"/>
    <property type="match status" value="2"/>
</dbReference>
<organism evidence="15 16">
    <name type="scientific">Batillaria attramentaria</name>
    <dbReference type="NCBI Taxonomy" id="370345"/>
    <lineage>
        <taxon>Eukaryota</taxon>
        <taxon>Metazoa</taxon>
        <taxon>Spiralia</taxon>
        <taxon>Lophotrochozoa</taxon>
        <taxon>Mollusca</taxon>
        <taxon>Gastropoda</taxon>
        <taxon>Caenogastropoda</taxon>
        <taxon>Sorbeoconcha</taxon>
        <taxon>Cerithioidea</taxon>
        <taxon>Batillariidae</taxon>
        <taxon>Batillaria</taxon>
    </lineage>
</organism>
<evidence type="ECO:0000256" key="5">
    <source>
        <dbReference type="ARBA" id="ARBA00022989"/>
    </source>
</evidence>
<evidence type="ECO:0000259" key="14">
    <source>
        <dbReference type="PROSITE" id="PS50095"/>
    </source>
</evidence>
<comment type="caution">
    <text evidence="9">Lacks conserved residue(s) required for the propagation of feature annotation.</text>
</comment>
<dbReference type="InterPro" id="IPR051223">
    <property type="entry name" value="Polycystin"/>
</dbReference>